<reference evidence="1 2" key="1">
    <citation type="submission" date="2017-02" db="EMBL/GenBank/DDBJ databases">
        <authorList>
            <person name="Peterson S.W."/>
        </authorList>
    </citation>
    <scope>NUCLEOTIDE SEQUENCE [LARGE SCALE GENOMIC DNA]</scope>
    <source>
        <strain evidence="1 2">42ea</strain>
    </source>
</reference>
<organism evidence="1 2">
    <name type="scientific">Marinilactibacillus psychrotolerans 42ea</name>
    <dbReference type="NCBI Taxonomy" id="1255609"/>
    <lineage>
        <taxon>Bacteria</taxon>
        <taxon>Bacillati</taxon>
        <taxon>Bacillota</taxon>
        <taxon>Bacilli</taxon>
        <taxon>Lactobacillales</taxon>
        <taxon>Carnobacteriaceae</taxon>
        <taxon>Marinilactibacillus</taxon>
    </lineage>
</organism>
<dbReference type="AlphaFoldDB" id="A0A1R4KBS4"/>
<name>A0A1R4KBS4_9LACT</name>
<sequence>METVLRKNNFTLYELKKWGLVNIQFIEIINEEETITNQIDCETVLQSTQF</sequence>
<protein>
    <submittedName>
        <fullName evidence="1">Uncharacterized protein</fullName>
    </submittedName>
</protein>
<dbReference type="EMBL" id="FUKW01000132">
    <property type="protein sequence ID" value="SJN41766.1"/>
    <property type="molecule type" value="Genomic_DNA"/>
</dbReference>
<proteinExistence type="predicted"/>
<evidence type="ECO:0000313" key="2">
    <source>
        <dbReference type="Proteomes" id="UP000195611"/>
    </source>
</evidence>
<gene>
    <name evidence="1" type="ORF">FM115_09075</name>
</gene>
<dbReference type="Proteomes" id="UP000195611">
    <property type="component" value="Unassembled WGS sequence"/>
</dbReference>
<evidence type="ECO:0000313" key="1">
    <source>
        <dbReference type="EMBL" id="SJN41766.1"/>
    </source>
</evidence>
<accession>A0A1R4KBS4</accession>